<organism evidence="2 3">
    <name type="scientific">Funneliformis mosseae</name>
    <name type="common">Endomycorrhizal fungus</name>
    <name type="synonym">Glomus mosseae</name>
    <dbReference type="NCBI Taxonomy" id="27381"/>
    <lineage>
        <taxon>Eukaryota</taxon>
        <taxon>Fungi</taxon>
        <taxon>Fungi incertae sedis</taxon>
        <taxon>Mucoromycota</taxon>
        <taxon>Glomeromycotina</taxon>
        <taxon>Glomeromycetes</taxon>
        <taxon>Glomerales</taxon>
        <taxon>Glomeraceae</taxon>
        <taxon>Funneliformis</taxon>
    </lineage>
</organism>
<name>A0A9N9C3E0_FUNMO</name>
<comment type="caution">
    <text evidence="2">The sequence shown here is derived from an EMBL/GenBank/DDBJ whole genome shotgun (WGS) entry which is preliminary data.</text>
</comment>
<dbReference type="EMBL" id="CAJVPP010002151">
    <property type="protein sequence ID" value="CAG8589368.1"/>
    <property type="molecule type" value="Genomic_DNA"/>
</dbReference>
<dbReference type="InterPro" id="IPR044822">
    <property type="entry name" value="Myb_DNA-bind_4"/>
</dbReference>
<dbReference type="Proteomes" id="UP000789375">
    <property type="component" value="Unassembled WGS sequence"/>
</dbReference>
<gene>
    <name evidence="2" type="ORF">FMOSSE_LOCUS8357</name>
</gene>
<proteinExistence type="predicted"/>
<accession>A0A9N9C3E0</accession>
<dbReference type="Gene3D" id="1.10.10.60">
    <property type="entry name" value="Homeodomain-like"/>
    <property type="match status" value="1"/>
</dbReference>
<dbReference type="AlphaFoldDB" id="A0A9N9C3E0"/>
<evidence type="ECO:0000313" key="3">
    <source>
        <dbReference type="Proteomes" id="UP000789375"/>
    </source>
</evidence>
<dbReference type="Pfam" id="PF13837">
    <property type="entry name" value="Myb_DNA-bind_4"/>
    <property type="match status" value="1"/>
</dbReference>
<evidence type="ECO:0000313" key="2">
    <source>
        <dbReference type="EMBL" id="CAG8589368.1"/>
    </source>
</evidence>
<feature type="domain" description="Myb/SANT-like DNA-binding" evidence="1">
    <location>
        <begin position="117"/>
        <end position="187"/>
    </location>
</feature>
<evidence type="ECO:0000259" key="1">
    <source>
        <dbReference type="Pfam" id="PF13837"/>
    </source>
</evidence>
<protein>
    <submittedName>
        <fullName evidence="2">9331_t:CDS:1</fullName>
    </submittedName>
</protein>
<keyword evidence="3" id="KW-1185">Reference proteome</keyword>
<sequence length="229" mass="26430">MYSTLMHTETPFINIQEIYFIGNPKTFCKDDINFTCKEILLDLATATELLSLLHIVFPTIHGYKFYHLQPVTINNCTIYEVTLESNRELKIQQDFVEKNLGTIKERVTRSLASAKKIWSKIETSFLLQYLRSNHTKVIQLESRGTIAKEVRSSLWNGASEALREKECFCLPHQCEIKWKNLKAAYIKKDQILWCRLEVEEILGSSKACLIVGSPESILVENSADDVMEY</sequence>
<reference evidence="2" key="1">
    <citation type="submission" date="2021-06" db="EMBL/GenBank/DDBJ databases">
        <authorList>
            <person name="Kallberg Y."/>
            <person name="Tangrot J."/>
            <person name="Rosling A."/>
        </authorList>
    </citation>
    <scope>NUCLEOTIDE SEQUENCE</scope>
    <source>
        <strain evidence="2">87-6 pot B 2015</strain>
    </source>
</reference>